<sequence length="384" mass="45565">MALLKYMDKTNILYLESLFGIFLVVFLAFFLFIVKTKNKLANWLLAFFLFTNAVDALKFLIHDFPVNYMNLEAFRWSFNYLVPAAFYLYVLSVCYSNFRLKPKHLWHTIPFVAFNLYMAYGIYFEDRASKIYFINTLSESHIMQFFHILFEVLFQVYFIASFLVIRKSKTVYLENYTNPNISILNALYKITILYYVLHFIVLIRWLVTFTFGSGELRQWIVTLDAFAFLFCTCWYLFVALNKPEFFRGVSSQLKPITESVPKQKMFTEIDEEKNMQIESLKNFMVKNEPYLDSSLTIQDLAEQVNMPVKDLSTLINLYMNKHFFDFINQYRIEKAKDILKDSSKKELTILEVLYEVGFNSKSSFSTSFKKYTGQTPTEFRKSSY</sequence>
<dbReference type="InterPro" id="IPR009057">
    <property type="entry name" value="Homeodomain-like_sf"/>
</dbReference>
<dbReference type="GO" id="GO:0003700">
    <property type="term" value="F:DNA-binding transcription factor activity"/>
    <property type="evidence" value="ECO:0007669"/>
    <property type="project" value="InterPro"/>
</dbReference>
<feature type="transmembrane region" description="Helical" evidence="4">
    <location>
        <begin position="40"/>
        <end position="60"/>
    </location>
</feature>
<evidence type="ECO:0000313" key="6">
    <source>
        <dbReference type="EMBL" id="SFN09499.1"/>
    </source>
</evidence>
<dbReference type="SMART" id="SM00342">
    <property type="entry name" value="HTH_ARAC"/>
    <property type="match status" value="1"/>
</dbReference>
<feature type="transmembrane region" description="Helical" evidence="4">
    <location>
        <begin position="105"/>
        <end position="124"/>
    </location>
</feature>
<feature type="transmembrane region" description="Helical" evidence="4">
    <location>
        <begin position="12"/>
        <end position="33"/>
    </location>
</feature>
<evidence type="ECO:0000256" key="2">
    <source>
        <dbReference type="ARBA" id="ARBA00023125"/>
    </source>
</evidence>
<reference evidence="7" key="1">
    <citation type="submission" date="2016-10" db="EMBL/GenBank/DDBJ databases">
        <authorList>
            <person name="Varghese N."/>
            <person name="Submissions S."/>
        </authorList>
    </citation>
    <scope>NUCLEOTIDE SEQUENCE [LARGE SCALE GENOMIC DNA]</scope>
    <source>
        <strain evidence="7">XJ109</strain>
    </source>
</reference>
<dbReference type="InterPro" id="IPR018062">
    <property type="entry name" value="HTH_AraC-typ_CS"/>
</dbReference>
<dbReference type="InterPro" id="IPR018060">
    <property type="entry name" value="HTH_AraC"/>
</dbReference>
<evidence type="ECO:0000313" key="7">
    <source>
        <dbReference type="Proteomes" id="UP000199149"/>
    </source>
</evidence>
<keyword evidence="1" id="KW-0805">Transcription regulation</keyword>
<feature type="transmembrane region" description="Helical" evidence="4">
    <location>
        <begin position="219"/>
        <end position="240"/>
    </location>
</feature>
<dbReference type="PROSITE" id="PS00041">
    <property type="entry name" value="HTH_ARAC_FAMILY_1"/>
    <property type="match status" value="1"/>
</dbReference>
<evidence type="ECO:0000256" key="4">
    <source>
        <dbReference type="SAM" id="Phobius"/>
    </source>
</evidence>
<dbReference type="STRING" id="684065.SAMN05421738_106180"/>
<evidence type="ECO:0000256" key="3">
    <source>
        <dbReference type="ARBA" id="ARBA00023163"/>
    </source>
</evidence>
<dbReference type="GO" id="GO:0043565">
    <property type="term" value="F:sequence-specific DNA binding"/>
    <property type="evidence" value="ECO:0007669"/>
    <property type="project" value="InterPro"/>
</dbReference>
<dbReference type="SUPFAM" id="SSF46689">
    <property type="entry name" value="Homeodomain-like"/>
    <property type="match status" value="1"/>
</dbReference>
<accession>A0A1I4W956</accession>
<protein>
    <submittedName>
        <fullName evidence="6">AraC-type DNA-binding protein</fullName>
    </submittedName>
</protein>
<dbReference type="Gene3D" id="1.10.10.60">
    <property type="entry name" value="Homeodomain-like"/>
    <property type="match status" value="2"/>
</dbReference>
<keyword evidence="2 6" id="KW-0238">DNA-binding</keyword>
<evidence type="ECO:0000256" key="1">
    <source>
        <dbReference type="ARBA" id="ARBA00023015"/>
    </source>
</evidence>
<keyword evidence="4" id="KW-0472">Membrane</keyword>
<feature type="domain" description="HTH araC/xylS-type" evidence="5">
    <location>
        <begin position="278"/>
        <end position="382"/>
    </location>
</feature>
<dbReference type="PANTHER" id="PTHR43280">
    <property type="entry name" value="ARAC-FAMILY TRANSCRIPTIONAL REGULATOR"/>
    <property type="match status" value="1"/>
</dbReference>
<gene>
    <name evidence="6" type="ORF">SAMN05421738_106180</name>
</gene>
<dbReference type="AlphaFoldDB" id="A0A1I4W956"/>
<dbReference type="PANTHER" id="PTHR43280:SF29">
    <property type="entry name" value="ARAC-FAMILY TRANSCRIPTIONAL REGULATOR"/>
    <property type="match status" value="1"/>
</dbReference>
<organism evidence="6 7">
    <name type="scientific">Algoriella xinjiangensis</name>
    <dbReference type="NCBI Taxonomy" id="684065"/>
    <lineage>
        <taxon>Bacteria</taxon>
        <taxon>Pseudomonadati</taxon>
        <taxon>Bacteroidota</taxon>
        <taxon>Flavobacteriia</taxon>
        <taxon>Flavobacteriales</taxon>
        <taxon>Weeksellaceae</taxon>
        <taxon>Algoriella</taxon>
    </lineage>
</organism>
<dbReference type="EMBL" id="FOUZ01000006">
    <property type="protein sequence ID" value="SFN09499.1"/>
    <property type="molecule type" value="Genomic_DNA"/>
</dbReference>
<proteinExistence type="predicted"/>
<dbReference type="Proteomes" id="UP000199149">
    <property type="component" value="Unassembled WGS sequence"/>
</dbReference>
<dbReference type="Pfam" id="PF12833">
    <property type="entry name" value="HTH_18"/>
    <property type="match status" value="1"/>
</dbReference>
<dbReference type="PROSITE" id="PS01124">
    <property type="entry name" value="HTH_ARAC_FAMILY_2"/>
    <property type="match status" value="1"/>
</dbReference>
<feature type="transmembrane region" description="Helical" evidence="4">
    <location>
        <begin position="144"/>
        <end position="165"/>
    </location>
</feature>
<evidence type="ECO:0000259" key="5">
    <source>
        <dbReference type="PROSITE" id="PS01124"/>
    </source>
</evidence>
<feature type="transmembrane region" description="Helical" evidence="4">
    <location>
        <begin position="186"/>
        <end position="207"/>
    </location>
</feature>
<keyword evidence="4" id="KW-0812">Transmembrane</keyword>
<keyword evidence="7" id="KW-1185">Reference proteome</keyword>
<name>A0A1I4W956_9FLAO</name>
<feature type="transmembrane region" description="Helical" evidence="4">
    <location>
        <begin position="80"/>
        <end position="98"/>
    </location>
</feature>
<dbReference type="PRINTS" id="PR00032">
    <property type="entry name" value="HTHARAC"/>
</dbReference>
<dbReference type="InterPro" id="IPR020449">
    <property type="entry name" value="Tscrpt_reg_AraC-type_HTH"/>
</dbReference>
<keyword evidence="3" id="KW-0804">Transcription</keyword>
<keyword evidence="4" id="KW-1133">Transmembrane helix</keyword>